<evidence type="ECO:0000313" key="3">
    <source>
        <dbReference type="Proteomes" id="UP001315686"/>
    </source>
</evidence>
<gene>
    <name evidence="2" type="ORF">IV417_03835</name>
</gene>
<protein>
    <recommendedName>
        <fullName evidence="4">OmpA-like domain-containing protein</fullName>
    </recommendedName>
</protein>
<name>A0AAP2CMW1_9RHOB</name>
<dbReference type="RefSeq" id="WP_327792707.1">
    <property type="nucleotide sequence ID" value="NZ_JADQAZ010000001.1"/>
</dbReference>
<dbReference type="AlphaFoldDB" id="A0AAP2CMW1"/>
<evidence type="ECO:0000256" key="1">
    <source>
        <dbReference type="SAM" id="SignalP"/>
    </source>
</evidence>
<sequence length="302" mass="30630">MTYKAAALAALLPAALVSGKAQSQDSAETYAEHGKGSVTVALGAAGFANAVVSYAPGDIAPVPAGANPTAALGPPDHRGSRNGGAWVSLGCGGALTLAFPEPGISDGLGADIYVFEAGREVEATMIAISRNGTDWIEIGPLPARRTAVDIADKADLGVSYPYLRLTDTGKACNSRFPGADIDAVAVISGMDDADTSENGAIPFAEGSASLSDAGAFAIKSAALRLLRTSPEAIEITGYISSAESVEVAEPEALAQARADAVRAYLALLPEAKGVTLLVRSAPDPAPPKGDIPGHRVELRLPE</sequence>
<evidence type="ECO:0008006" key="4">
    <source>
        <dbReference type="Google" id="ProtNLM"/>
    </source>
</evidence>
<feature type="chain" id="PRO_5042828440" description="OmpA-like domain-containing protein" evidence="1">
    <location>
        <begin position="24"/>
        <end position="302"/>
    </location>
</feature>
<comment type="caution">
    <text evidence="2">The sequence shown here is derived from an EMBL/GenBank/DDBJ whole genome shotgun (WGS) entry which is preliminary data.</text>
</comment>
<dbReference type="Proteomes" id="UP001315686">
    <property type="component" value="Unassembled WGS sequence"/>
</dbReference>
<accession>A0AAP2CMW1</accession>
<keyword evidence="1" id="KW-0732">Signal</keyword>
<dbReference type="InterPro" id="IPR036737">
    <property type="entry name" value="OmpA-like_sf"/>
</dbReference>
<feature type="signal peptide" evidence="1">
    <location>
        <begin position="1"/>
        <end position="23"/>
    </location>
</feature>
<keyword evidence="3" id="KW-1185">Reference proteome</keyword>
<reference evidence="2 3" key="1">
    <citation type="journal article" date="2021" name="Arch. Microbiol.">
        <title>Harenicola maris gen. nov., sp. nov. isolated from the Sea of Japan shallow sediments.</title>
        <authorList>
            <person name="Romanenko L.A."/>
            <person name="Kurilenko V.V."/>
            <person name="Chernysheva N.Y."/>
            <person name="Tekutyeva L.A."/>
            <person name="Velansky P.V."/>
            <person name="Svetashev V.I."/>
            <person name="Isaeva M.P."/>
        </authorList>
    </citation>
    <scope>NUCLEOTIDE SEQUENCE [LARGE SCALE GENOMIC DNA]</scope>
    <source>
        <strain evidence="2 3">KMM 3653</strain>
    </source>
</reference>
<evidence type="ECO:0000313" key="2">
    <source>
        <dbReference type="EMBL" id="MBT0956505.1"/>
    </source>
</evidence>
<dbReference type="SUPFAM" id="SSF103088">
    <property type="entry name" value="OmpA-like"/>
    <property type="match status" value="1"/>
</dbReference>
<proteinExistence type="predicted"/>
<dbReference type="Gene3D" id="3.30.1330.60">
    <property type="entry name" value="OmpA-like domain"/>
    <property type="match status" value="1"/>
</dbReference>
<dbReference type="EMBL" id="JADQAZ010000001">
    <property type="protein sequence ID" value="MBT0956505.1"/>
    <property type="molecule type" value="Genomic_DNA"/>
</dbReference>
<organism evidence="2 3">
    <name type="scientific">Harenicola maris</name>
    <dbReference type="NCBI Taxonomy" id="2841044"/>
    <lineage>
        <taxon>Bacteria</taxon>
        <taxon>Pseudomonadati</taxon>
        <taxon>Pseudomonadota</taxon>
        <taxon>Alphaproteobacteria</taxon>
        <taxon>Rhodobacterales</taxon>
        <taxon>Paracoccaceae</taxon>
        <taxon>Harenicola</taxon>
    </lineage>
</organism>